<sequence>MSKPITFKKLVASSLTTAAMVFVSQGTFAHTRFETSSVAEGVKVHNAVNIGHGCPPSTARKATFGTNVIFPNAVSYTPVIGVDSGAGKVYSTTAATDFYAPLAGIGVMIRNGGAFPEYQYKADPLNNIDGFWAGGKAYDQTISTPVQVEFASAAVTIKPASCARTVTFYAAISDHCSIDTPSTVATDEEVLYWSPIPNFAGVPGQPFDVAAKYSNFDGYQDAAHTIKGDGWSSPATLKVTRNLTTNPLPSGCTGNAGAGDDIHVYPSAKQINAEMPIWSGTHQNGTKYWH</sequence>
<dbReference type="EMBL" id="JAQSDF010000022">
    <property type="protein sequence ID" value="MDI1231167.1"/>
    <property type="molecule type" value="Genomic_DNA"/>
</dbReference>
<evidence type="ECO:0000256" key="1">
    <source>
        <dbReference type="SAM" id="SignalP"/>
    </source>
</evidence>
<feature type="chain" id="PRO_5041216640" evidence="1">
    <location>
        <begin position="30"/>
        <end position="290"/>
    </location>
</feature>
<dbReference type="AlphaFoldDB" id="A0AA43Q655"/>
<keyword evidence="3" id="KW-1185">Reference proteome</keyword>
<reference evidence="2" key="1">
    <citation type="submission" date="2023-01" db="EMBL/GenBank/DDBJ databases">
        <title>Biogeochemical cycle of methane in antarctic sediments.</title>
        <authorList>
            <person name="Roldan D.M."/>
            <person name="Menes R.J."/>
        </authorList>
    </citation>
    <scope>NUCLEOTIDE SEQUENCE [LARGE SCALE GENOMIC DNA]</scope>
    <source>
        <strain evidence="2">K-2018 MAG008</strain>
    </source>
</reference>
<gene>
    <name evidence="2" type="ORF">PSU93_08470</name>
</gene>
<accession>A0AA43Q655</accession>
<feature type="signal peptide" evidence="1">
    <location>
        <begin position="1"/>
        <end position="29"/>
    </location>
</feature>
<name>A0AA43Q655_9GAMM</name>
<evidence type="ECO:0000313" key="2">
    <source>
        <dbReference type="EMBL" id="MDI1231167.1"/>
    </source>
</evidence>
<dbReference type="Proteomes" id="UP001160519">
    <property type="component" value="Unassembled WGS sequence"/>
</dbReference>
<keyword evidence="1" id="KW-0732">Signal</keyword>
<organism evidence="2 3">
    <name type="scientific">Candidatus Methylobacter titanis</name>
    <dbReference type="NCBI Taxonomy" id="3053457"/>
    <lineage>
        <taxon>Bacteria</taxon>
        <taxon>Pseudomonadati</taxon>
        <taxon>Pseudomonadota</taxon>
        <taxon>Gammaproteobacteria</taxon>
        <taxon>Methylococcales</taxon>
        <taxon>Methylococcaceae</taxon>
        <taxon>Methylobacter</taxon>
    </lineage>
</organism>
<proteinExistence type="predicted"/>
<comment type="caution">
    <text evidence="2">The sequence shown here is derived from an EMBL/GenBank/DDBJ whole genome shotgun (WGS) entry which is preliminary data.</text>
</comment>
<protein>
    <submittedName>
        <fullName evidence="2">Uncharacterized protein</fullName>
    </submittedName>
</protein>
<evidence type="ECO:0000313" key="3">
    <source>
        <dbReference type="Proteomes" id="UP001160519"/>
    </source>
</evidence>